<sequence length="63" mass="6925">MGRKSNPLTLVRKGIIRPKTSLKISTVETVTLARQKRDQKALRESCRAALFASVGRTAASRCP</sequence>
<dbReference type="Proteomes" id="UP000027195">
    <property type="component" value="Unassembled WGS sequence"/>
</dbReference>
<dbReference type="AlphaFoldDB" id="A0A067MZ54"/>
<gene>
    <name evidence="1" type="ORF">BOTBODRAFT_383185</name>
</gene>
<dbReference type="InParanoid" id="A0A067MZ54"/>
<proteinExistence type="predicted"/>
<dbReference type="EMBL" id="KL198018">
    <property type="protein sequence ID" value="KDQ19985.1"/>
    <property type="molecule type" value="Genomic_DNA"/>
</dbReference>
<organism evidence="1 2">
    <name type="scientific">Botryobasidium botryosum (strain FD-172 SS1)</name>
    <dbReference type="NCBI Taxonomy" id="930990"/>
    <lineage>
        <taxon>Eukaryota</taxon>
        <taxon>Fungi</taxon>
        <taxon>Dikarya</taxon>
        <taxon>Basidiomycota</taxon>
        <taxon>Agaricomycotina</taxon>
        <taxon>Agaricomycetes</taxon>
        <taxon>Cantharellales</taxon>
        <taxon>Botryobasidiaceae</taxon>
        <taxon>Botryobasidium</taxon>
    </lineage>
</organism>
<evidence type="ECO:0000313" key="2">
    <source>
        <dbReference type="Proteomes" id="UP000027195"/>
    </source>
</evidence>
<evidence type="ECO:0000313" key="1">
    <source>
        <dbReference type="EMBL" id="KDQ19985.1"/>
    </source>
</evidence>
<dbReference type="HOGENOM" id="CLU_2885479_0_0_1"/>
<accession>A0A067MZ54</accession>
<reference evidence="2" key="1">
    <citation type="journal article" date="2014" name="Proc. Natl. Acad. Sci. U.S.A.">
        <title>Extensive sampling of basidiomycete genomes demonstrates inadequacy of the white-rot/brown-rot paradigm for wood decay fungi.</title>
        <authorList>
            <person name="Riley R."/>
            <person name="Salamov A.A."/>
            <person name="Brown D.W."/>
            <person name="Nagy L.G."/>
            <person name="Floudas D."/>
            <person name="Held B.W."/>
            <person name="Levasseur A."/>
            <person name="Lombard V."/>
            <person name="Morin E."/>
            <person name="Otillar R."/>
            <person name="Lindquist E.A."/>
            <person name="Sun H."/>
            <person name="LaButti K.M."/>
            <person name="Schmutz J."/>
            <person name="Jabbour D."/>
            <person name="Luo H."/>
            <person name="Baker S.E."/>
            <person name="Pisabarro A.G."/>
            <person name="Walton J.D."/>
            <person name="Blanchette R.A."/>
            <person name="Henrissat B."/>
            <person name="Martin F."/>
            <person name="Cullen D."/>
            <person name="Hibbett D.S."/>
            <person name="Grigoriev I.V."/>
        </authorList>
    </citation>
    <scope>NUCLEOTIDE SEQUENCE [LARGE SCALE GENOMIC DNA]</scope>
    <source>
        <strain evidence="2">FD-172 SS1</strain>
    </source>
</reference>
<name>A0A067MZ54_BOTB1</name>
<keyword evidence="2" id="KW-1185">Reference proteome</keyword>
<protein>
    <submittedName>
        <fullName evidence="1">Uncharacterized protein</fullName>
    </submittedName>
</protein>